<protein>
    <recommendedName>
        <fullName evidence="2">Fungal lipase-type domain-containing protein</fullName>
    </recommendedName>
</protein>
<dbReference type="Proteomes" id="UP001165065">
    <property type="component" value="Unassembled WGS sequence"/>
</dbReference>
<proteinExistence type="predicted"/>
<accession>A0A9W7GGH8</accession>
<dbReference type="InterPro" id="IPR002921">
    <property type="entry name" value="Fungal_lipase-type"/>
</dbReference>
<gene>
    <name evidence="3" type="ORF">TrCOL_g6460</name>
</gene>
<evidence type="ECO:0000313" key="4">
    <source>
        <dbReference type="Proteomes" id="UP001165065"/>
    </source>
</evidence>
<dbReference type="Gene3D" id="3.40.50.1820">
    <property type="entry name" value="alpha/beta hydrolase"/>
    <property type="match status" value="1"/>
</dbReference>
<dbReference type="EMBL" id="BRYA01001487">
    <property type="protein sequence ID" value="GMI44600.1"/>
    <property type="molecule type" value="Genomic_DNA"/>
</dbReference>
<dbReference type="AlphaFoldDB" id="A0A9W7GGH8"/>
<keyword evidence="4" id="KW-1185">Reference proteome</keyword>
<evidence type="ECO:0000259" key="2">
    <source>
        <dbReference type="Pfam" id="PF01764"/>
    </source>
</evidence>
<reference evidence="4" key="1">
    <citation type="journal article" date="2023" name="Commun. Biol.">
        <title>Genome analysis of Parmales, the sister group of diatoms, reveals the evolutionary specialization of diatoms from phago-mixotrophs to photoautotrophs.</title>
        <authorList>
            <person name="Ban H."/>
            <person name="Sato S."/>
            <person name="Yoshikawa S."/>
            <person name="Yamada K."/>
            <person name="Nakamura Y."/>
            <person name="Ichinomiya M."/>
            <person name="Sato N."/>
            <person name="Blanc-Mathieu R."/>
            <person name="Endo H."/>
            <person name="Kuwata A."/>
            <person name="Ogata H."/>
        </authorList>
    </citation>
    <scope>NUCLEOTIDE SEQUENCE [LARGE SCALE GENOMIC DNA]</scope>
</reference>
<sequence>MELWAFSRIIISNLLYLQGGRSSWRISAFSNLVNVDELLLGNPGEGKENEEEGGTGFEDKNNDDELVSAISGFDSTLPAGLKKVKLLNLEKDLGLGTWSDFVSSLTPPENYGIGVGDAAATEKVLKDMTRNLESFVNEYSTSKIIQSIIAQTTKTIMSNKGGLKAASENIIATAEKLAMEQGLDMSDAASKARTTAKYTAELVELANSVSENGYYPTDKADQQGLFQTYDVSPIYEFDYAVKRGKHFTDLAGSIYGGDKLVELVQKLDHSIVAEGISSDVQWMVTDHIDDEGGLERVITIKGFDATDEKVERERLVNEIVRTTPTTLNKVDLHGGFLDIANAVLEDVRVHIEKTAPSHKITLNGHSIGGSIAIIILLLLADEKGGDWCYENIRDCFTFGAPPVVCSDSLEVFMPRKNTNLDRTLLAFDLPQDIIKSFVQPWDPVVRLFTSEDPTYPLVGDLGEDGVTLYSSGPQRVLRPLVRSVLLIAPTWPDLRDIYLESGKHKHQSVGKQYVLLPPVAQYLSDRFAAVNVNVPEVDSIMMISSDELLPCMYETFPLDEFSISFVPAALRSFIHHFHPAYTMPLASYTGYPGKEMEGSGLVLEGGGEEEGVGWV</sequence>
<dbReference type="InterPro" id="IPR029058">
    <property type="entry name" value="AB_hydrolase_fold"/>
</dbReference>
<evidence type="ECO:0000313" key="3">
    <source>
        <dbReference type="EMBL" id="GMI44600.1"/>
    </source>
</evidence>
<dbReference type="Pfam" id="PF01764">
    <property type="entry name" value="Lipase_3"/>
    <property type="match status" value="1"/>
</dbReference>
<dbReference type="GO" id="GO:0006629">
    <property type="term" value="P:lipid metabolic process"/>
    <property type="evidence" value="ECO:0007669"/>
    <property type="project" value="InterPro"/>
</dbReference>
<dbReference type="SUPFAM" id="SSF53474">
    <property type="entry name" value="alpha/beta-Hydrolases"/>
    <property type="match status" value="1"/>
</dbReference>
<comment type="caution">
    <text evidence="3">The sequence shown here is derived from an EMBL/GenBank/DDBJ whole genome shotgun (WGS) entry which is preliminary data.</text>
</comment>
<feature type="region of interest" description="Disordered" evidence="1">
    <location>
        <begin position="41"/>
        <end position="61"/>
    </location>
</feature>
<dbReference type="OrthoDB" id="438440at2759"/>
<feature type="domain" description="Fungal lipase-type" evidence="2">
    <location>
        <begin position="313"/>
        <end position="404"/>
    </location>
</feature>
<organism evidence="3 4">
    <name type="scientific">Triparma columacea</name>
    <dbReference type="NCBI Taxonomy" id="722753"/>
    <lineage>
        <taxon>Eukaryota</taxon>
        <taxon>Sar</taxon>
        <taxon>Stramenopiles</taxon>
        <taxon>Ochrophyta</taxon>
        <taxon>Bolidophyceae</taxon>
        <taxon>Parmales</taxon>
        <taxon>Triparmaceae</taxon>
        <taxon>Triparma</taxon>
    </lineage>
</organism>
<name>A0A9W7GGH8_9STRA</name>
<evidence type="ECO:0000256" key="1">
    <source>
        <dbReference type="SAM" id="MobiDB-lite"/>
    </source>
</evidence>